<evidence type="ECO:0000256" key="3">
    <source>
        <dbReference type="SAM" id="MobiDB-lite"/>
    </source>
</evidence>
<evidence type="ECO:0000313" key="5">
    <source>
        <dbReference type="EMBL" id="CAA9424581.1"/>
    </source>
</evidence>
<dbReference type="InterPro" id="IPR046342">
    <property type="entry name" value="CBS_dom_sf"/>
</dbReference>
<feature type="domain" description="CBS" evidence="4">
    <location>
        <begin position="8"/>
        <end position="64"/>
    </location>
</feature>
<gene>
    <name evidence="5" type="ORF">AVDCRST_MAG51-2245</name>
</gene>
<dbReference type="PANTHER" id="PTHR43080:SF2">
    <property type="entry name" value="CBS DOMAIN-CONTAINING PROTEIN"/>
    <property type="match status" value="1"/>
</dbReference>
<dbReference type="EMBL" id="CADCUX010000475">
    <property type="protein sequence ID" value="CAA9424581.1"/>
    <property type="molecule type" value="Genomic_DNA"/>
</dbReference>
<name>A0A6J4PUT4_9BURK</name>
<keyword evidence="1 2" id="KW-0129">CBS domain</keyword>
<evidence type="ECO:0000256" key="2">
    <source>
        <dbReference type="PROSITE-ProRule" id="PRU00703"/>
    </source>
</evidence>
<proteinExistence type="predicted"/>
<dbReference type="PROSITE" id="PS51371">
    <property type="entry name" value="CBS"/>
    <property type="match status" value="2"/>
</dbReference>
<protein>
    <recommendedName>
        <fullName evidence="4">CBS domain-containing protein</fullName>
    </recommendedName>
</protein>
<evidence type="ECO:0000259" key="4">
    <source>
        <dbReference type="PROSITE" id="PS51371"/>
    </source>
</evidence>
<accession>A0A6J4PUT4</accession>
<feature type="domain" description="CBS" evidence="4">
    <location>
        <begin position="73"/>
        <end position="130"/>
    </location>
</feature>
<dbReference type="AlphaFoldDB" id="A0A6J4PUT4"/>
<organism evidence="5">
    <name type="scientific">uncultured Ramlibacter sp</name>
    <dbReference type="NCBI Taxonomy" id="260755"/>
    <lineage>
        <taxon>Bacteria</taxon>
        <taxon>Pseudomonadati</taxon>
        <taxon>Pseudomonadota</taxon>
        <taxon>Betaproteobacteria</taxon>
        <taxon>Burkholderiales</taxon>
        <taxon>Comamonadaceae</taxon>
        <taxon>Ramlibacter</taxon>
        <taxon>environmental samples</taxon>
    </lineage>
</organism>
<evidence type="ECO:0000256" key="1">
    <source>
        <dbReference type="ARBA" id="ARBA00023122"/>
    </source>
</evidence>
<dbReference type="InterPro" id="IPR051257">
    <property type="entry name" value="Diverse_CBS-Domain"/>
</dbReference>
<dbReference type="Pfam" id="PF00571">
    <property type="entry name" value="CBS"/>
    <property type="match status" value="2"/>
</dbReference>
<dbReference type="SUPFAM" id="SSF54631">
    <property type="entry name" value="CBS-domain pair"/>
    <property type="match status" value="1"/>
</dbReference>
<dbReference type="PANTHER" id="PTHR43080">
    <property type="entry name" value="CBS DOMAIN-CONTAINING PROTEIN CBSX3, MITOCHONDRIAL"/>
    <property type="match status" value="1"/>
</dbReference>
<feature type="region of interest" description="Disordered" evidence="3">
    <location>
        <begin position="121"/>
        <end position="166"/>
    </location>
</feature>
<dbReference type="SMART" id="SM00116">
    <property type="entry name" value="CBS"/>
    <property type="match status" value="2"/>
</dbReference>
<reference evidence="5" key="1">
    <citation type="submission" date="2020-02" db="EMBL/GenBank/DDBJ databases">
        <authorList>
            <person name="Meier V. D."/>
        </authorList>
    </citation>
    <scope>NUCLEOTIDE SEQUENCE</scope>
    <source>
        <strain evidence="5">AVDCRST_MAG51</strain>
    </source>
</reference>
<dbReference type="CDD" id="cd04622">
    <property type="entry name" value="CBS_pair_HRP1_like"/>
    <property type="match status" value="1"/>
</dbReference>
<feature type="compositionally biased region" description="Low complexity" evidence="3">
    <location>
        <begin position="146"/>
        <end position="166"/>
    </location>
</feature>
<dbReference type="InterPro" id="IPR000644">
    <property type="entry name" value="CBS_dom"/>
</dbReference>
<dbReference type="Gene3D" id="3.10.580.10">
    <property type="entry name" value="CBS-domain"/>
    <property type="match status" value="1"/>
</dbReference>
<sequence>MATVADVMTRGARSMTPQDTLADAAKVMDELNVGSVPICDGDRLVGMVTDRDIVVRGLARDADPKSCKLADVMSGHVRTAREDDDVDEVLSEMANSQIRRMPVVDGQDKLVGILSIGDIAAKSPEDEEDVAMSLGDISSPAEPDRTGQQQSQGGQEQGSQKQGQTG</sequence>